<reference evidence="10 11" key="1">
    <citation type="submission" date="2017-08" db="EMBL/GenBank/DDBJ databases">
        <title>Draft genome sequence of filamentous cyanobacterium Calothrix elsteri CCALA 953.</title>
        <authorList>
            <person name="Gagunashvili A.N."/>
            <person name="Elster J."/>
            <person name="Andresson O.S."/>
        </authorList>
    </citation>
    <scope>NUCLEOTIDE SEQUENCE [LARGE SCALE GENOMIC DNA]</scope>
    <source>
        <strain evidence="10 11">CCALA 953</strain>
    </source>
</reference>
<evidence type="ECO:0000256" key="5">
    <source>
        <dbReference type="ARBA" id="ARBA00022741"/>
    </source>
</evidence>
<evidence type="ECO:0000256" key="6">
    <source>
        <dbReference type="ARBA" id="ARBA00022777"/>
    </source>
</evidence>
<organism evidence="10 11">
    <name type="scientific">Brunnivagina elsteri CCALA 953</name>
    <dbReference type="NCBI Taxonomy" id="987040"/>
    <lineage>
        <taxon>Bacteria</taxon>
        <taxon>Bacillati</taxon>
        <taxon>Cyanobacteriota</taxon>
        <taxon>Cyanophyceae</taxon>
        <taxon>Nostocales</taxon>
        <taxon>Calotrichaceae</taxon>
        <taxon>Brunnivagina</taxon>
    </lineage>
</organism>
<protein>
    <recommendedName>
        <fullName evidence="2">histidine kinase</fullName>
        <ecNumber evidence="2">2.7.13.3</ecNumber>
    </recommendedName>
</protein>
<evidence type="ECO:0000256" key="8">
    <source>
        <dbReference type="ARBA" id="ARBA00023012"/>
    </source>
</evidence>
<keyword evidence="5" id="KW-0547">Nucleotide-binding</keyword>
<evidence type="ECO:0000256" key="1">
    <source>
        <dbReference type="ARBA" id="ARBA00000085"/>
    </source>
</evidence>
<dbReference type="GO" id="GO:0005524">
    <property type="term" value="F:ATP binding"/>
    <property type="evidence" value="ECO:0007669"/>
    <property type="project" value="UniProtKB-KW"/>
</dbReference>
<dbReference type="PANTHER" id="PTHR43065">
    <property type="entry name" value="SENSOR HISTIDINE KINASE"/>
    <property type="match status" value="1"/>
</dbReference>
<dbReference type="PROSITE" id="PS50109">
    <property type="entry name" value="HIS_KIN"/>
    <property type="match status" value="1"/>
</dbReference>
<dbReference type="Gene3D" id="3.30.565.10">
    <property type="entry name" value="Histidine kinase-like ATPase, C-terminal domain"/>
    <property type="match status" value="1"/>
</dbReference>
<evidence type="ECO:0000256" key="7">
    <source>
        <dbReference type="ARBA" id="ARBA00022840"/>
    </source>
</evidence>
<evidence type="ECO:0000256" key="2">
    <source>
        <dbReference type="ARBA" id="ARBA00012438"/>
    </source>
</evidence>
<dbReference type="GO" id="GO:0004673">
    <property type="term" value="F:protein histidine kinase activity"/>
    <property type="evidence" value="ECO:0007669"/>
    <property type="project" value="UniProtKB-EC"/>
</dbReference>
<evidence type="ECO:0000313" key="11">
    <source>
        <dbReference type="Proteomes" id="UP000218238"/>
    </source>
</evidence>
<dbReference type="InterPro" id="IPR005467">
    <property type="entry name" value="His_kinase_dom"/>
</dbReference>
<gene>
    <name evidence="10" type="ORF">CK510_06275</name>
</gene>
<feature type="domain" description="Histidine kinase" evidence="9">
    <location>
        <begin position="45"/>
        <end position="227"/>
    </location>
</feature>
<keyword evidence="4" id="KW-0808">Transferase</keyword>
<keyword evidence="8" id="KW-0902">Two-component regulatory system</keyword>
<proteinExistence type="predicted"/>
<evidence type="ECO:0000256" key="3">
    <source>
        <dbReference type="ARBA" id="ARBA00022553"/>
    </source>
</evidence>
<dbReference type="Proteomes" id="UP000218238">
    <property type="component" value="Unassembled WGS sequence"/>
</dbReference>
<dbReference type="PRINTS" id="PR00344">
    <property type="entry name" value="BCTRLSENSOR"/>
</dbReference>
<keyword evidence="6" id="KW-0418">Kinase</keyword>
<evidence type="ECO:0000259" key="9">
    <source>
        <dbReference type="PROSITE" id="PS50109"/>
    </source>
</evidence>
<dbReference type="GO" id="GO:0000160">
    <property type="term" value="P:phosphorelay signal transduction system"/>
    <property type="evidence" value="ECO:0007669"/>
    <property type="project" value="UniProtKB-KW"/>
</dbReference>
<dbReference type="SUPFAM" id="SSF55874">
    <property type="entry name" value="ATPase domain of HSP90 chaperone/DNA topoisomerase II/histidine kinase"/>
    <property type="match status" value="1"/>
</dbReference>
<keyword evidence="3" id="KW-0597">Phosphoprotein</keyword>
<sequence length="227" mass="25479">MFKFDLYQKKYPEANVEIDTTSEEIDLEFISADLPKLMSSMTIGADRIRSIVVSLRNFSRLDEAEMKPVDLHEGIENTLLILQHRIKPNIDFPGIDIIKEYGNLPLIECYAGQINQVLMNILSNAIDTLIEAVKNHCDFTPQIRISTTTSPSKSRAIICIADNGMGISEEVKKRIFDPFFTTKEVGKGTGLGLAISYQIIVDKHQGVLKCTSKPNKGTEFMIEIPLK</sequence>
<name>A0A2A2TMJ3_9CYAN</name>
<accession>A0A2A2TMJ3</accession>
<dbReference type="EMBL" id="NTFS01000044">
    <property type="protein sequence ID" value="PAX59616.1"/>
    <property type="molecule type" value="Genomic_DNA"/>
</dbReference>
<keyword evidence="11" id="KW-1185">Reference proteome</keyword>
<dbReference type="OrthoDB" id="5401154at2"/>
<dbReference type="InterPro" id="IPR036890">
    <property type="entry name" value="HATPase_C_sf"/>
</dbReference>
<comment type="caution">
    <text evidence="10">The sequence shown here is derived from an EMBL/GenBank/DDBJ whole genome shotgun (WGS) entry which is preliminary data.</text>
</comment>
<dbReference type="AlphaFoldDB" id="A0A2A2TMJ3"/>
<dbReference type="PANTHER" id="PTHR43065:SF10">
    <property type="entry name" value="PEROXIDE STRESS-ACTIVATED HISTIDINE KINASE MAK3"/>
    <property type="match status" value="1"/>
</dbReference>
<dbReference type="InterPro" id="IPR003594">
    <property type="entry name" value="HATPase_dom"/>
</dbReference>
<keyword evidence="7" id="KW-0067">ATP-binding</keyword>
<dbReference type="InterPro" id="IPR004358">
    <property type="entry name" value="Sig_transdc_His_kin-like_C"/>
</dbReference>
<comment type="catalytic activity">
    <reaction evidence="1">
        <text>ATP + protein L-histidine = ADP + protein N-phospho-L-histidine.</text>
        <dbReference type="EC" id="2.7.13.3"/>
    </reaction>
</comment>
<evidence type="ECO:0000313" key="10">
    <source>
        <dbReference type="EMBL" id="PAX59616.1"/>
    </source>
</evidence>
<dbReference type="EC" id="2.7.13.3" evidence="2"/>
<dbReference type="Pfam" id="PF02518">
    <property type="entry name" value="HATPase_c"/>
    <property type="match status" value="1"/>
</dbReference>
<evidence type="ECO:0000256" key="4">
    <source>
        <dbReference type="ARBA" id="ARBA00022679"/>
    </source>
</evidence>
<dbReference type="SMART" id="SM00387">
    <property type="entry name" value="HATPase_c"/>
    <property type="match status" value="1"/>
</dbReference>